<dbReference type="Pfam" id="PF00441">
    <property type="entry name" value="Acyl-CoA_dh_1"/>
    <property type="match status" value="1"/>
</dbReference>
<dbReference type="Pfam" id="PF02770">
    <property type="entry name" value="Acyl-CoA_dh_M"/>
    <property type="match status" value="1"/>
</dbReference>
<dbReference type="SUPFAM" id="SSF56645">
    <property type="entry name" value="Acyl-CoA dehydrogenase NM domain-like"/>
    <property type="match status" value="1"/>
</dbReference>
<comment type="cofactor">
    <cofactor evidence="1 5">
        <name>FAD</name>
        <dbReference type="ChEBI" id="CHEBI:57692"/>
    </cofactor>
</comment>
<evidence type="ECO:0000259" key="8">
    <source>
        <dbReference type="Pfam" id="PF02771"/>
    </source>
</evidence>
<dbReference type="PANTHER" id="PTHR43884:SF12">
    <property type="entry name" value="ISOVALERYL-COA DEHYDROGENASE, MITOCHONDRIAL-RELATED"/>
    <property type="match status" value="1"/>
</dbReference>
<dbReference type="RefSeq" id="WP_090969547.1">
    <property type="nucleotide sequence ID" value="NZ_FNRT01000002.1"/>
</dbReference>
<evidence type="ECO:0000313" key="10">
    <source>
        <dbReference type="Proteomes" id="UP000198742"/>
    </source>
</evidence>
<dbReference type="GO" id="GO:0050660">
    <property type="term" value="F:flavin adenine dinucleotide binding"/>
    <property type="evidence" value="ECO:0007669"/>
    <property type="project" value="InterPro"/>
</dbReference>
<dbReference type="GO" id="GO:0033539">
    <property type="term" value="P:fatty acid beta-oxidation using acyl-CoA dehydrogenase"/>
    <property type="evidence" value="ECO:0007669"/>
    <property type="project" value="TreeGrafter"/>
</dbReference>
<dbReference type="GO" id="GO:0003995">
    <property type="term" value="F:acyl-CoA dehydrogenase activity"/>
    <property type="evidence" value="ECO:0007669"/>
    <property type="project" value="TreeGrafter"/>
</dbReference>
<dbReference type="SUPFAM" id="SSF47203">
    <property type="entry name" value="Acyl-CoA dehydrogenase C-terminal domain-like"/>
    <property type="match status" value="1"/>
</dbReference>
<evidence type="ECO:0000256" key="5">
    <source>
        <dbReference type="RuleBase" id="RU362125"/>
    </source>
</evidence>
<keyword evidence="3 5" id="KW-0285">Flavoprotein</keyword>
<dbReference type="FunFam" id="1.20.140.10:FF:000004">
    <property type="entry name" value="Acyl-CoA dehydrogenase FadE25"/>
    <property type="match status" value="1"/>
</dbReference>
<dbReference type="EMBL" id="FNRT01000002">
    <property type="protein sequence ID" value="SEC63987.1"/>
    <property type="molecule type" value="Genomic_DNA"/>
</dbReference>
<evidence type="ECO:0000256" key="3">
    <source>
        <dbReference type="ARBA" id="ARBA00022630"/>
    </source>
</evidence>
<dbReference type="AlphaFoldDB" id="A0A1H4U5K4"/>
<dbReference type="Proteomes" id="UP000198742">
    <property type="component" value="Unassembled WGS sequence"/>
</dbReference>
<feature type="domain" description="Acyl-CoA oxidase/dehydrogenase middle" evidence="7">
    <location>
        <begin position="123"/>
        <end position="215"/>
    </location>
</feature>
<dbReference type="OrthoDB" id="9770681at2"/>
<dbReference type="PANTHER" id="PTHR43884">
    <property type="entry name" value="ACYL-COA DEHYDROGENASE"/>
    <property type="match status" value="1"/>
</dbReference>
<dbReference type="Gene3D" id="2.40.110.10">
    <property type="entry name" value="Butyryl-CoA Dehydrogenase, subunit A, domain 2"/>
    <property type="match status" value="1"/>
</dbReference>
<dbReference type="InterPro" id="IPR009100">
    <property type="entry name" value="AcylCoA_DH/oxidase_NM_dom_sf"/>
</dbReference>
<evidence type="ECO:0000256" key="2">
    <source>
        <dbReference type="ARBA" id="ARBA00009347"/>
    </source>
</evidence>
<dbReference type="STRING" id="402596.SAMN04489844_2683"/>
<name>A0A1H4U5K4_9ACTN</name>
<organism evidence="9 10">
    <name type="scientific">Nocardioides exalbidus</name>
    <dbReference type="NCBI Taxonomy" id="402596"/>
    <lineage>
        <taxon>Bacteria</taxon>
        <taxon>Bacillati</taxon>
        <taxon>Actinomycetota</taxon>
        <taxon>Actinomycetes</taxon>
        <taxon>Propionibacteriales</taxon>
        <taxon>Nocardioidaceae</taxon>
        <taxon>Nocardioides</taxon>
    </lineage>
</organism>
<protein>
    <submittedName>
        <fullName evidence="9">Acyl-CoA dehydrogenase</fullName>
    </submittedName>
</protein>
<dbReference type="InterPro" id="IPR037069">
    <property type="entry name" value="AcylCoA_DH/ox_N_sf"/>
</dbReference>
<dbReference type="InterPro" id="IPR046373">
    <property type="entry name" value="Acyl-CoA_Oxase/DH_mid-dom_sf"/>
</dbReference>
<dbReference type="GO" id="GO:0046359">
    <property type="term" value="P:butyrate catabolic process"/>
    <property type="evidence" value="ECO:0007669"/>
    <property type="project" value="TreeGrafter"/>
</dbReference>
<evidence type="ECO:0000313" key="9">
    <source>
        <dbReference type="EMBL" id="SEC63987.1"/>
    </source>
</evidence>
<accession>A0A1H4U5K4</accession>
<dbReference type="InterPro" id="IPR006091">
    <property type="entry name" value="Acyl-CoA_Oxase/DH_mid-dom"/>
</dbReference>
<keyword evidence="5" id="KW-0560">Oxidoreductase</keyword>
<evidence type="ECO:0000259" key="7">
    <source>
        <dbReference type="Pfam" id="PF02770"/>
    </source>
</evidence>
<proteinExistence type="inferred from homology"/>
<dbReference type="InterPro" id="IPR009075">
    <property type="entry name" value="AcylCo_DH/oxidase_C"/>
</dbReference>
<dbReference type="InterPro" id="IPR036250">
    <property type="entry name" value="AcylCo_DH-like_C"/>
</dbReference>
<keyword evidence="10" id="KW-1185">Reference proteome</keyword>
<feature type="domain" description="Acyl-CoA dehydrogenase/oxidase N-terminal" evidence="8">
    <location>
        <begin position="8"/>
        <end position="110"/>
    </location>
</feature>
<evidence type="ECO:0000259" key="6">
    <source>
        <dbReference type="Pfam" id="PF00441"/>
    </source>
</evidence>
<dbReference type="InterPro" id="IPR013786">
    <property type="entry name" value="AcylCoA_DH/ox_N"/>
</dbReference>
<dbReference type="PIRSF" id="PIRSF016578">
    <property type="entry name" value="HsaA"/>
    <property type="match status" value="1"/>
</dbReference>
<keyword evidence="4 5" id="KW-0274">FAD</keyword>
<feature type="domain" description="Acyl-CoA dehydrogenase/oxidase C-terminal" evidence="6">
    <location>
        <begin position="227"/>
        <end position="376"/>
    </location>
</feature>
<dbReference type="Pfam" id="PF02771">
    <property type="entry name" value="Acyl-CoA_dh_N"/>
    <property type="match status" value="1"/>
</dbReference>
<evidence type="ECO:0000256" key="1">
    <source>
        <dbReference type="ARBA" id="ARBA00001974"/>
    </source>
</evidence>
<gene>
    <name evidence="9" type="ORF">SAMN04489844_2683</name>
</gene>
<dbReference type="Gene3D" id="1.10.540.10">
    <property type="entry name" value="Acyl-CoA dehydrogenase/oxidase, N-terminal domain"/>
    <property type="match status" value="1"/>
</dbReference>
<evidence type="ECO:0000256" key="4">
    <source>
        <dbReference type="ARBA" id="ARBA00022827"/>
    </source>
</evidence>
<dbReference type="Gene3D" id="1.20.140.10">
    <property type="entry name" value="Butyryl-CoA Dehydrogenase, subunit A, domain 3"/>
    <property type="match status" value="1"/>
</dbReference>
<comment type="similarity">
    <text evidence="2 5">Belongs to the acyl-CoA dehydrogenase family.</text>
</comment>
<sequence>MTVPTPTAAQLDLQARARELSEVFKERATEVDRTEDYPMQNAKELAAAGFMGMTIPQEYGGPGLSLYDVVLVIEEIAKGCGVSGRIVVDGNLGALSIIMRAGSEELKKHVADLVLGGDKPVIQITEPAGGTDVNAMTTTAEVRGDTVVLNGTKTWITGAKDSVVNVVVAKLVEDGEDKGLCAVYCERDDEGFDLGKRNYMMGLRGIPEMDVHFNDLVVPRSNVLMFGLKDIMGRYNNQRVGAATVALGLAQAAYEDALHYTTQRQQFGHPISDFQGLRWKLVDMRLALDASRLLIHRAAASASLSESGLPDPELAALAKLHAAENAITVSSTALQLHGALGYSRNIRVERLYRDARMFTLGGGTTEALRNLIGSQILKPFTSGVS</sequence>
<reference evidence="10" key="1">
    <citation type="submission" date="2016-10" db="EMBL/GenBank/DDBJ databases">
        <authorList>
            <person name="Varghese N."/>
            <person name="Submissions S."/>
        </authorList>
    </citation>
    <scope>NUCLEOTIDE SEQUENCE [LARGE SCALE GENOMIC DNA]</scope>
    <source>
        <strain evidence="10">DSM 22017</strain>
    </source>
</reference>